<gene>
    <name evidence="2" type="ORF">PVAP13_1KG042908</name>
</gene>
<evidence type="ECO:0000313" key="3">
    <source>
        <dbReference type="Proteomes" id="UP000823388"/>
    </source>
</evidence>
<accession>A0A8T0X2B4</accession>
<evidence type="ECO:0000256" key="1">
    <source>
        <dbReference type="SAM" id="MobiDB-lite"/>
    </source>
</evidence>
<protein>
    <submittedName>
        <fullName evidence="2">Uncharacterized protein</fullName>
    </submittedName>
</protein>
<feature type="region of interest" description="Disordered" evidence="1">
    <location>
        <begin position="1"/>
        <end position="87"/>
    </location>
</feature>
<organism evidence="2 3">
    <name type="scientific">Panicum virgatum</name>
    <name type="common">Blackwell switchgrass</name>
    <dbReference type="NCBI Taxonomy" id="38727"/>
    <lineage>
        <taxon>Eukaryota</taxon>
        <taxon>Viridiplantae</taxon>
        <taxon>Streptophyta</taxon>
        <taxon>Embryophyta</taxon>
        <taxon>Tracheophyta</taxon>
        <taxon>Spermatophyta</taxon>
        <taxon>Magnoliopsida</taxon>
        <taxon>Liliopsida</taxon>
        <taxon>Poales</taxon>
        <taxon>Poaceae</taxon>
        <taxon>PACMAD clade</taxon>
        <taxon>Panicoideae</taxon>
        <taxon>Panicodae</taxon>
        <taxon>Paniceae</taxon>
        <taxon>Panicinae</taxon>
        <taxon>Panicum</taxon>
        <taxon>Panicum sect. Hiantes</taxon>
    </lineage>
</organism>
<name>A0A8T0X2B4_PANVG</name>
<dbReference type="Proteomes" id="UP000823388">
    <property type="component" value="Chromosome 1K"/>
</dbReference>
<dbReference type="EMBL" id="CM029037">
    <property type="protein sequence ID" value="KAG2655881.1"/>
    <property type="molecule type" value="Genomic_DNA"/>
</dbReference>
<comment type="caution">
    <text evidence="2">The sequence shown here is derived from an EMBL/GenBank/DDBJ whole genome shotgun (WGS) entry which is preliminary data.</text>
</comment>
<feature type="region of interest" description="Disordered" evidence="1">
    <location>
        <begin position="134"/>
        <end position="166"/>
    </location>
</feature>
<dbReference type="AlphaFoldDB" id="A0A8T0X2B4"/>
<feature type="compositionally biased region" description="Basic residues" evidence="1">
    <location>
        <begin position="134"/>
        <end position="151"/>
    </location>
</feature>
<keyword evidence="3" id="KW-1185">Reference proteome</keyword>
<reference evidence="2 3" key="1">
    <citation type="submission" date="2020-05" db="EMBL/GenBank/DDBJ databases">
        <title>WGS assembly of Panicum virgatum.</title>
        <authorList>
            <person name="Lovell J.T."/>
            <person name="Jenkins J."/>
            <person name="Shu S."/>
            <person name="Juenger T.E."/>
            <person name="Schmutz J."/>
        </authorList>
    </citation>
    <scope>NUCLEOTIDE SEQUENCE [LARGE SCALE GENOMIC DNA]</scope>
    <source>
        <strain evidence="3">cv. AP13</strain>
    </source>
</reference>
<sequence length="166" mass="18396">MPLRRQRLQAGAGVGDAGQGDRGGEAPAVPEPPVQEGDQVLVHGAARPRRAGGGQERRRRRRRQGDGGAGRCDREPGGARPALPAGVRRGVAQVLAARPDVQRLLLRRGRAGPRRPLPRRTHVRVHRAWCAGHLRARRRRHQPHRPHRRPQAHAPRIQRQGVSQDE</sequence>
<proteinExistence type="predicted"/>
<evidence type="ECO:0000313" key="2">
    <source>
        <dbReference type="EMBL" id="KAG2655881.1"/>
    </source>
</evidence>
<feature type="compositionally biased region" description="Gly residues" evidence="1">
    <location>
        <begin position="12"/>
        <end position="21"/>
    </location>
</feature>